<evidence type="ECO:0000313" key="7">
    <source>
        <dbReference type="EMBL" id="MEO9248031.1"/>
    </source>
</evidence>
<dbReference type="InterPro" id="IPR055166">
    <property type="entry name" value="Transc_reg_Sar_Rot_HTH"/>
</dbReference>
<organism evidence="7 8">
    <name type="scientific">Citricoccus nitrophenolicus</name>
    <dbReference type="NCBI Taxonomy" id="863575"/>
    <lineage>
        <taxon>Bacteria</taxon>
        <taxon>Bacillati</taxon>
        <taxon>Actinomycetota</taxon>
        <taxon>Actinomycetes</taxon>
        <taxon>Micrococcales</taxon>
        <taxon>Micrococcaceae</taxon>
        <taxon>Citricoccus</taxon>
    </lineage>
</organism>
<comment type="subcellular location">
    <subcellularLocation>
        <location evidence="1">Cytoplasm</location>
    </subcellularLocation>
</comment>
<dbReference type="InterPro" id="IPR036388">
    <property type="entry name" value="WH-like_DNA-bd_sf"/>
</dbReference>
<evidence type="ECO:0000256" key="5">
    <source>
        <dbReference type="ARBA" id="ARBA00023163"/>
    </source>
</evidence>
<proteinExistence type="predicted"/>
<accession>A0ABV0IIP8</accession>
<feature type="domain" description="HTH marR-type" evidence="6">
    <location>
        <begin position="12"/>
        <end position="142"/>
    </location>
</feature>
<dbReference type="InterPro" id="IPR039422">
    <property type="entry name" value="MarR/SlyA-like"/>
</dbReference>
<dbReference type="PROSITE" id="PS50995">
    <property type="entry name" value="HTH_MARR_2"/>
    <property type="match status" value="1"/>
</dbReference>
<evidence type="ECO:0000313" key="8">
    <source>
        <dbReference type="Proteomes" id="UP001484097"/>
    </source>
</evidence>
<dbReference type="InterPro" id="IPR036390">
    <property type="entry name" value="WH_DNA-bd_sf"/>
</dbReference>
<dbReference type="Proteomes" id="UP001484097">
    <property type="component" value="Unassembled WGS sequence"/>
</dbReference>
<evidence type="ECO:0000256" key="4">
    <source>
        <dbReference type="ARBA" id="ARBA00023125"/>
    </source>
</evidence>
<keyword evidence="5" id="KW-0804">Transcription</keyword>
<evidence type="ECO:0000259" key="6">
    <source>
        <dbReference type="PROSITE" id="PS50995"/>
    </source>
</evidence>
<dbReference type="RefSeq" id="WP_347920650.1">
    <property type="nucleotide sequence ID" value="NZ_JBDXMX010000004.1"/>
</dbReference>
<keyword evidence="8" id="KW-1185">Reference proteome</keyword>
<dbReference type="PANTHER" id="PTHR33164:SF5">
    <property type="entry name" value="ORGANIC HYDROPEROXIDE RESISTANCE TRANSCRIPTIONAL REGULATOR"/>
    <property type="match status" value="1"/>
</dbReference>
<comment type="caution">
    <text evidence="7">The sequence shown here is derived from an EMBL/GenBank/DDBJ whole genome shotgun (WGS) entry which is preliminary data.</text>
</comment>
<evidence type="ECO:0000256" key="1">
    <source>
        <dbReference type="ARBA" id="ARBA00004496"/>
    </source>
</evidence>
<dbReference type="EMBL" id="JBDXMX010000004">
    <property type="protein sequence ID" value="MEO9248031.1"/>
    <property type="molecule type" value="Genomic_DNA"/>
</dbReference>
<dbReference type="Pfam" id="PF22381">
    <property type="entry name" value="Staph_reg_Sar_Rot"/>
    <property type="match status" value="1"/>
</dbReference>
<dbReference type="SUPFAM" id="SSF46785">
    <property type="entry name" value="Winged helix' DNA-binding domain"/>
    <property type="match status" value="1"/>
</dbReference>
<reference evidence="7 8" key="1">
    <citation type="submission" date="2024-05" db="EMBL/GenBank/DDBJ databases">
        <authorList>
            <person name="Yi C."/>
        </authorList>
    </citation>
    <scope>NUCLEOTIDE SEQUENCE [LARGE SCALE GENOMIC DNA]</scope>
    <source>
        <strain evidence="7 8">XS13</strain>
    </source>
</reference>
<keyword evidence="3" id="KW-0805">Transcription regulation</keyword>
<name>A0ABV0IIP8_9MICC</name>
<gene>
    <name evidence="7" type="ORF">ABDK96_10085</name>
</gene>
<keyword evidence="2" id="KW-0963">Cytoplasm</keyword>
<evidence type="ECO:0000256" key="3">
    <source>
        <dbReference type="ARBA" id="ARBA00023015"/>
    </source>
</evidence>
<dbReference type="InterPro" id="IPR000835">
    <property type="entry name" value="HTH_MarR-typ"/>
</dbReference>
<protein>
    <submittedName>
        <fullName evidence="7">MarR family transcriptional regulator</fullName>
    </submittedName>
</protein>
<sequence length="144" mass="15975">MSTTAAPTLHLEDQVCFALYSAARAAQQAYRPLLDELGLTYPQYLVLLVLWERDGQTVSALGERLHLDSGTLSPLLRRLDEHGFIARERQTTDSRRVTVRLTAAGEALRERAVDVQRCLLDAVALSPADMLALRDLSRRFVAAG</sequence>
<dbReference type="Gene3D" id="1.10.10.10">
    <property type="entry name" value="Winged helix-like DNA-binding domain superfamily/Winged helix DNA-binding domain"/>
    <property type="match status" value="1"/>
</dbReference>
<dbReference type="PANTHER" id="PTHR33164">
    <property type="entry name" value="TRANSCRIPTIONAL REGULATOR, MARR FAMILY"/>
    <property type="match status" value="1"/>
</dbReference>
<keyword evidence="4" id="KW-0238">DNA-binding</keyword>
<dbReference type="SMART" id="SM00347">
    <property type="entry name" value="HTH_MARR"/>
    <property type="match status" value="1"/>
</dbReference>
<evidence type="ECO:0000256" key="2">
    <source>
        <dbReference type="ARBA" id="ARBA00022490"/>
    </source>
</evidence>